<dbReference type="InterPro" id="IPR001602">
    <property type="entry name" value="UPF0047_YjbQ-like"/>
</dbReference>
<sequence length="158" mass="17106">MASTVDDKPSIKTVFGPGLASRQAIARVEVPTTGRGMVDISGLVDRWLTSVQAVEGLLTVFLRHTSASLAVQENADPSASADLMDAYDRLVPMDWNWRHSLDGPADMAAHVKSALTGVNLAIPVVHGRADLGTWQGIFVVEHRLEGHRRDVTLHYLGT</sequence>
<evidence type="ECO:0000313" key="3">
    <source>
        <dbReference type="Proteomes" id="UP000186406"/>
    </source>
</evidence>
<dbReference type="Proteomes" id="UP000186406">
    <property type="component" value="Unassembled WGS sequence"/>
</dbReference>
<dbReference type="RefSeq" id="WP_073626998.1">
    <property type="nucleotide sequence ID" value="NZ_FRXO01000002.1"/>
</dbReference>
<proteinExistence type="inferred from homology"/>
<name>A0A1M7ZFF7_9HYPH</name>
<gene>
    <name evidence="2" type="ORF">SAMN02745172_01483</name>
</gene>
<dbReference type="Gene3D" id="2.60.120.460">
    <property type="entry name" value="YjbQ-like"/>
    <property type="match status" value="1"/>
</dbReference>
<dbReference type="PIRSF" id="PIRSF004681">
    <property type="entry name" value="UCP004681"/>
    <property type="match status" value="1"/>
</dbReference>
<dbReference type="AlphaFoldDB" id="A0A1M7ZFF7"/>
<organism evidence="2 3">
    <name type="scientific">Pseudoxanthobacter soli DSM 19599</name>
    <dbReference type="NCBI Taxonomy" id="1123029"/>
    <lineage>
        <taxon>Bacteria</taxon>
        <taxon>Pseudomonadati</taxon>
        <taxon>Pseudomonadota</taxon>
        <taxon>Alphaproteobacteria</taxon>
        <taxon>Hyphomicrobiales</taxon>
        <taxon>Segnochrobactraceae</taxon>
        <taxon>Pseudoxanthobacter</taxon>
    </lineage>
</organism>
<dbReference type="PANTHER" id="PTHR30615:SF8">
    <property type="entry name" value="UPF0047 PROTEIN C4A8.02C"/>
    <property type="match status" value="1"/>
</dbReference>
<dbReference type="SUPFAM" id="SSF111038">
    <property type="entry name" value="YjbQ-like"/>
    <property type="match status" value="1"/>
</dbReference>
<evidence type="ECO:0000313" key="2">
    <source>
        <dbReference type="EMBL" id="SHO63617.1"/>
    </source>
</evidence>
<evidence type="ECO:0000256" key="1">
    <source>
        <dbReference type="ARBA" id="ARBA00005534"/>
    </source>
</evidence>
<dbReference type="NCBIfam" id="TIGR00149">
    <property type="entry name" value="TIGR00149_YjbQ"/>
    <property type="match status" value="1"/>
</dbReference>
<dbReference type="STRING" id="1123029.SAMN02745172_01483"/>
<comment type="similarity">
    <text evidence="1">Belongs to the UPF0047 family.</text>
</comment>
<dbReference type="EMBL" id="FRXO01000002">
    <property type="protein sequence ID" value="SHO63617.1"/>
    <property type="molecule type" value="Genomic_DNA"/>
</dbReference>
<reference evidence="2 3" key="1">
    <citation type="submission" date="2016-12" db="EMBL/GenBank/DDBJ databases">
        <authorList>
            <person name="Song W.-J."/>
            <person name="Kurnit D.M."/>
        </authorList>
    </citation>
    <scope>NUCLEOTIDE SEQUENCE [LARGE SCALE GENOMIC DNA]</scope>
    <source>
        <strain evidence="2 3">DSM 19599</strain>
    </source>
</reference>
<protein>
    <submittedName>
        <fullName evidence="2">Secondary thiamine-phosphate synthase enzyme</fullName>
    </submittedName>
</protein>
<dbReference type="Pfam" id="PF01894">
    <property type="entry name" value="YjbQ"/>
    <property type="match status" value="1"/>
</dbReference>
<dbReference type="PANTHER" id="PTHR30615">
    <property type="entry name" value="UNCHARACTERIZED PROTEIN YJBQ-RELATED"/>
    <property type="match status" value="1"/>
</dbReference>
<dbReference type="OrthoDB" id="9801725at2"/>
<accession>A0A1M7ZFF7</accession>
<dbReference type="InterPro" id="IPR035917">
    <property type="entry name" value="YjbQ-like_sf"/>
</dbReference>
<keyword evidence="3" id="KW-1185">Reference proteome</keyword>